<dbReference type="PANTHER" id="PTHR37162">
    <property type="entry name" value="HAT FAMILY DIMERISATION DOMAINCONTAINING PROTEIN-RELATED"/>
    <property type="match status" value="1"/>
</dbReference>
<feature type="domain" description="HAT C-terminal dimerisation" evidence="1">
    <location>
        <begin position="90"/>
        <end position="145"/>
    </location>
</feature>
<evidence type="ECO:0000313" key="2">
    <source>
        <dbReference type="EMBL" id="GBM73169.1"/>
    </source>
</evidence>
<sequence>MKCKFPFESDIVLNAEVADINSIVDASFASVKVFACLLTLQRTNFDRAVDSLQNEFCAFQMDDLPYETKEEKNIDIQWSKVGKLMGLDGKLKYEIISKVMIGILTIPHSNAECEWIFSLVTKIPTKFRSSLSNQILGNLLTVKSRMQEPCFNGEFDVQFLKRAKSATTSSLKE</sequence>
<dbReference type="OrthoDB" id="6506642at2759"/>
<dbReference type="PANTHER" id="PTHR37162:SF10">
    <property type="entry name" value="DUF4371 DOMAIN-CONTAINING PROTEIN"/>
    <property type="match status" value="1"/>
</dbReference>
<dbReference type="AlphaFoldDB" id="A0A4Y2I7C7"/>
<dbReference type="Proteomes" id="UP000499080">
    <property type="component" value="Unassembled WGS sequence"/>
</dbReference>
<comment type="caution">
    <text evidence="2">The sequence shown here is derived from an EMBL/GenBank/DDBJ whole genome shotgun (WGS) entry which is preliminary data.</text>
</comment>
<protein>
    <recommendedName>
        <fullName evidence="1">HAT C-terminal dimerisation domain-containing protein</fullName>
    </recommendedName>
</protein>
<evidence type="ECO:0000313" key="3">
    <source>
        <dbReference type="Proteomes" id="UP000499080"/>
    </source>
</evidence>
<dbReference type="Pfam" id="PF05699">
    <property type="entry name" value="Dimer_Tnp_hAT"/>
    <property type="match status" value="1"/>
</dbReference>
<organism evidence="2 3">
    <name type="scientific">Araneus ventricosus</name>
    <name type="common">Orbweaver spider</name>
    <name type="synonym">Epeira ventricosa</name>
    <dbReference type="NCBI Taxonomy" id="182803"/>
    <lineage>
        <taxon>Eukaryota</taxon>
        <taxon>Metazoa</taxon>
        <taxon>Ecdysozoa</taxon>
        <taxon>Arthropoda</taxon>
        <taxon>Chelicerata</taxon>
        <taxon>Arachnida</taxon>
        <taxon>Araneae</taxon>
        <taxon>Araneomorphae</taxon>
        <taxon>Entelegynae</taxon>
        <taxon>Araneoidea</taxon>
        <taxon>Araneidae</taxon>
        <taxon>Araneus</taxon>
    </lineage>
</organism>
<dbReference type="GO" id="GO:0046983">
    <property type="term" value="F:protein dimerization activity"/>
    <property type="evidence" value="ECO:0007669"/>
    <property type="project" value="InterPro"/>
</dbReference>
<keyword evidence="3" id="KW-1185">Reference proteome</keyword>
<gene>
    <name evidence="2" type="ORF">AVEN_30054_1</name>
</gene>
<dbReference type="InterPro" id="IPR008906">
    <property type="entry name" value="HATC_C_dom"/>
</dbReference>
<name>A0A4Y2I7C7_ARAVE</name>
<reference evidence="2 3" key="1">
    <citation type="journal article" date="2019" name="Sci. Rep.">
        <title>Orb-weaving spider Araneus ventricosus genome elucidates the spidroin gene catalogue.</title>
        <authorList>
            <person name="Kono N."/>
            <person name="Nakamura H."/>
            <person name="Ohtoshi R."/>
            <person name="Moran D.A.P."/>
            <person name="Shinohara A."/>
            <person name="Yoshida Y."/>
            <person name="Fujiwara M."/>
            <person name="Mori M."/>
            <person name="Tomita M."/>
            <person name="Arakawa K."/>
        </authorList>
    </citation>
    <scope>NUCLEOTIDE SEQUENCE [LARGE SCALE GENOMIC DNA]</scope>
</reference>
<evidence type="ECO:0000259" key="1">
    <source>
        <dbReference type="Pfam" id="PF05699"/>
    </source>
</evidence>
<dbReference type="EMBL" id="BGPR01002422">
    <property type="protein sequence ID" value="GBM73169.1"/>
    <property type="molecule type" value="Genomic_DNA"/>
</dbReference>
<accession>A0A4Y2I7C7</accession>
<proteinExistence type="predicted"/>